<name>A0A8B8PEF6_9MYRT</name>
<feature type="compositionally biased region" description="Basic and acidic residues" evidence="1">
    <location>
        <begin position="349"/>
        <end position="361"/>
    </location>
</feature>
<reference evidence="3" key="1">
    <citation type="submission" date="2025-08" db="UniProtKB">
        <authorList>
            <consortium name="RefSeq"/>
        </authorList>
    </citation>
    <scope>IDENTIFICATION</scope>
    <source>
        <tissue evidence="3">Leaf</tissue>
    </source>
</reference>
<dbReference type="OrthoDB" id="1918879at2759"/>
<dbReference type="AlphaFoldDB" id="A0A8B8PEF6"/>
<proteinExistence type="predicted"/>
<dbReference type="GeneID" id="115742345"/>
<feature type="compositionally biased region" description="Basic and acidic residues" evidence="1">
    <location>
        <begin position="310"/>
        <end position="331"/>
    </location>
</feature>
<sequence length="552" mass="61812">MNAALSASFSPFQLHLSPQSCNPTTSTSTSTSSLLSGAEIHTPPQKLSTNLSSLSLSLISTTTTMMAEKHLHELLREDQEPFHLKSYISGRRKDCLLKSPKKRRPISQNSSFGHNFCKNPCFFASSPDPTKSPLFDPQARALTDKNAIFLHVPAKTAALLLEAALRIHNHNEDNRNSKNKNNPSSAKAAGVGMFSSLLRRLSKQRKIRGQAEEEAGDHGSKLSVKDVLRPRRSLRASKEDDDEEFMGSLLAEKQVAFVAKSRVGAESSRRDDNLSSSESESPRPFMLQKSPPSGRRTPECRSPAASPSPRDPKDEDNREAMSLKKFVSREAVEEEEEKEQCSPVSVLDRSFKDDEAEHTNEDYNGDEDCAFDYEGSYALVQRTKQQLLQKLYRFERLAELDPVELEKRMLEQISDEEDGPEEVMSKYHDDDFEPVSIEKGRDGFAKRSLIRPSLRALRNARAPSEMRRLIIDEDKQGQQAYVVGSWKGVDFSTIDMMVDQDFIRDEADGLWQRSNNNKDQVGDTATEIELAIFGSLVQELSEELSCGSGSKS</sequence>
<evidence type="ECO:0000313" key="2">
    <source>
        <dbReference type="Proteomes" id="UP000827889"/>
    </source>
</evidence>
<feature type="region of interest" description="Disordered" evidence="1">
    <location>
        <begin position="202"/>
        <end position="226"/>
    </location>
</feature>
<protein>
    <submittedName>
        <fullName evidence="3">Uncharacterized protein LOC115742345 isoform X1</fullName>
    </submittedName>
</protein>
<feature type="region of interest" description="Disordered" evidence="1">
    <location>
        <begin position="170"/>
        <end position="189"/>
    </location>
</feature>
<organism evidence="2 3">
    <name type="scientific">Rhodamnia argentea</name>
    <dbReference type="NCBI Taxonomy" id="178133"/>
    <lineage>
        <taxon>Eukaryota</taxon>
        <taxon>Viridiplantae</taxon>
        <taxon>Streptophyta</taxon>
        <taxon>Embryophyta</taxon>
        <taxon>Tracheophyta</taxon>
        <taxon>Spermatophyta</taxon>
        <taxon>Magnoliopsida</taxon>
        <taxon>eudicotyledons</taxon>
        <taxon>Gunneridae</taxon>
        <taxon>Pentapetalae</taxon>
        <taxon>rosids</taxon>
        <taxon>malvids</taxon>
        <taxon>Myrtales</taxon>
        <taxon>Myrtaceae</taxon>
        <taxon>Myrtoideae</taxon>
        <taxon>Myrteae</taxon>
        <taxon>Australasian group</taxon>
        <taxon>Rhodamnia</taxon>
    </lineage>
</organism>
<evidence type="ECO:0000313" key="3">
    <source>
        <dbReference type="RefSeq" id="XP_030532433.1"/>
    </source>
</evidence>
<gene>
    <name evidence="3" type="primary">LOC115742345</name>
</gene>
<feature type="compositionally biased region" description="Basic and acidic residues" evidence="1">
    <location>
        <begin position="216"/>
        <end position="226"/>
    </location>
</feature>
<feature type="region of interest" description="Disordered" evidence="1">
    <location>
        <begin position="261"/>
        <end position="367"/>
    </location>
</feature>
<dbReference type="RefSeq" id="XP_030532433.1">
    <property type="nucleotide sequence ID" value="XM_030676573.2"/>
</dbReference>
<feature type="compositionally biased region" description="Low complexity" evidence="1">
    <location>
        <begin position="179"/>
        <end position="189"/>
    </location>
</feature>
<dbReference type="PANTHER" id="PTHR33623:SF5">
    <property type="entry name" value="HISTONE-LYSINE N-METHYLTRANSFERASE SETD1B-LIKE PROTEIN"/>
    <property type="match status" value="1"/>
</dbReference>
<keyword evidence="2" id="KW-1185">Reference proteome</keyword>
<dbReference type="PANTHER" id="PTHR33623">
    <property type="entry name" value="OS04G0572500 PROTEIN"/>
    <property type="match status" value="1"/>
</dbReference>
<dbReference type="KEGG" id="rarg:115742345"/>
<accession>A0A8B8PEF6</accession>
<evidence type="ECO:0000256" key="1">
    <source>
        <dbReference type="SAM" id="MobiDB-lite"/>
    </source>
</evidence>
<dbReference type="Proteomes" id="UP000827889">
    <property type="component" value="Chromosome 10"/>
</dbReference>